<gene>
    <name evidence="7" type="primary">mltG</name>
    <name evidence="8" type="ORF">TSA66_19725</name>
</gene>
<dbReference type="GO" id="GO:0071555">
    <property type="term" value="P:cell wall organization"/>
    <property type="evidence" value="ECO:0007669"/>
    <property type="project" value="UniProtKB-KW"/>
</dbReference>
<comment type="function">
    <text evidence="7">Functions as a peptidoglycan terminase that cleaves nascent peptidoglycan strands endolytically to terminate their elongation.</text>
</comment>
<dbReference type="Gene3D" id="3.30.160.60">
    <property type="entry name" value="Classic Zinc Finger"/>
    <property type="match status" value="1"/>
</dbReference>
<dbReference type="EC" id="4.2.2.29" evidence="7"/>
<evidence type="ECO:0000256" key="5">
    <source>
        <dbReference type="ARBA" id="ARBA00023239"/>
    </source>
</evidence>
<dbReference type="GO" id="GO:0009252">
    <property type="term" value="P:peptidoglycan biosynthetic process"/>
    <property type="evidence" value="ECO:0007669"/>
    <property type="project" value="UniProtKB-UniRule"/>
</dbReference>
<dbReference type="Gene3D" id="3.30.1490.480">
    <property type="entry name" value="Endolytic murein transglycosylase"/>
    <property type="match status" value="1"/>
</dbReference>
<dbReference type="PANTHER" id="PTHR30518:SF2">
    <property type="entry name" value="ENDOLYTIC MUREIN TRANSGLYCOSYLASE"/>
    <property type="match status" value="1"/>
</dbReference>
<feature type="site" description="Important for catalytic activity" evidence="7">
    <location>
        <position position="213"/>
    </location>
</feature>
<dbReference type="GO" id="GO:0008932">
    <property type="term" value="F:lytic endotransglycosylase activity"/>
    <property type="evidence" value="ECO:0007669"/>
    <property type="project" value="UniProtKB-UniRule"/>
</dbReference>
<evidence type="ECO:0000313" key="8">
    <source>
        <dbReference type="EMBL" id="KIF82537.1"/>
    </source>
</evidence>
<dbReference type="CDD" id="cd08010">
    <property type="entry name" value="MltG_like"/>
    <property type="match status" value="1"/>
</dbReference>
<reference evidence="8 9" key="1">
    <citation type="submission" date="2014-12" db="EMBL/GenBank/DDBJ databases">
        <title>Denitrispirillum autotrophicum gen. nov., sp. nov., Denitrifying, Facultatively Autotrophic Bacteria Isolated from Rice Paddy Soil.</title>
        <authorList>
            <person name="Ishii S."/>
            <person name="Ashida N."/>
            <person name="Ohno H."/>
            <person name="Otsuka S."/>
            <person name="Yokota A."/>
            <person name="Senoo K."/>
        </authorList>
    </citation>
    <scope>NUCLEOTIDE SEQUENCE [LARGE SCALE GENOMIC DNA]</scope>
    <source>
        <strain evidence="8 9">TSA66</strain>
    </source>
</reference>
<dbReference type="Proteomes" id="UP000031572">
    <property type="component" value="Unassembled WGS sequence"/>
</dbReference>
<dbReference type="EMBL" id="JWJG01000028">
    <property type="protein sequence ID" value="KIF82537.1"/>
    <property type="molecule type" value="Genomic_DNA"/>
</dbReference>
<keyword evidence="5 7" id="KW-0456">Lyase</keyword>
<evidence type="ECO:0000256" key="3">
    <source>
        <dbReference type="ARBA" id="ARBA00022989"/>
    </source>
</evidence>
<comment type="similarity">
    <text evidence="7">Belongs to the transglycosylase MltG family.</text>
</comment>
<dbReference type="RefSeq" id="WP_040041213.1">
    <property type="nucleotide sequence ID" value="NZ_JWJG01000028.1"/>
</dbReference>
<evidence type="ECO:0000313" key="9">
    <source>
        <dbReference type="Proteomes" id="UP000031572"/>
    </source>
</evidence>
<keyword evidence="9" id="KW-1185">Reference proteome</keyword>
<keyword evidence="3 7" id="KW-1133">Transmembrane helix</keyword>
<dbReference type="Pfam" id="PF02618">
    <property type="entry name" value="YceG"/>
    <property type="match status" value="1"/>
</dbReference>
<keyword evidence="4 7" id="KW-0472">Membrane</keyword>
<evidence type="ECO:0000256" key="1">
    <source>
        <dbReference type="ARBA" id="ARBA00022475"/>
    </source>
</evidence>
<name>A0A0C1YPN6_9BURK</name>
<organism evidence="8 9">
    <name type="scientific">Noviherbaspirillum autotrophicum</name>
    <dbReference type="NCBI Taxonomy" id="709839"/>
    <lineage>
        <taxon>Bacteria</taxon>
        <taxon>Pseudomonadati</taxon>
        <taxon>Pseudomonadota</taxon>
        <taxon>Betaproteobacteria</taxon>
        <taxon>Burkholderiales</taxon>
        <taxon>Oxalobacteraceae</taxon>
        <taxon>Noviherbaspirillum</taxon>
    </lineage>
</organism>
<dbReference type="GO" id="GO:0005886">
    <property type="term" value="C:plasma membrane"/>
    <property type="evidence" value="ECO:0007669"/>
    <property type="project" value="UniProtKB-UniRule"/>
</dbReference>
<proteinExistence type="inferred from homology"/>
<keyword evidence="2 7" id="KW-0812">Transmembrane</keyword>
<dbReference type="HAMAP" id="MF_02065">
    <property type="entry name" value="MltG"/>
    <property type="match status" value="1"/>
</dbReference>
<evidence type="ECO:0000256" key="6">
    <source>
        <dbReference type="ARBA" id="ARBA00023316"/>
    </source>
</evidence>
<dbReference type="STRING" id="709839.TSA66_19725"/>
<accession>A0A0C1YPN6</accession>
<evidence type="ECO:0000256" key="7">
    <source>
        <dbReference type="HAMAP-Rule" id="MF_02065"/>
    </source>
</evidence>
<keyword evidence="1 7" id="KW-1003">Cell membrane</keyword>
<keyword evidence="6 7" id="KW-0961">Cell wall biogenesis/degradation</keyword>
<comment type="caution">
    <text evidence="8">The sequence shown here is derived from an EMBL/GenBank/DDBJ whole genome shotgun (WGS) entry which is preliminary data.</text>
</comment>
<sequence>MVKKFLISIVAVALFFAAVMAFWSHQPIIDSAHAPIDFSIKAGSGVRSSTEQIAAAGIPVNPGLLEILARLTGKGGKLKVGNYELKPGTTPLALINQLTRGEFAQESLSIIEGWTFRQMRQAVAAHPALKHDTAGLSDKEVLEKITSDFKAPEGLFFPDTYLFAKGASDLQIYKQAHALMLKRLNDEWARRDPSVPYKSPYEALIMASIVEKETGVSSERDMVAAVFVNRLKHGMLLQTDPTVIYGMGDKFKGNIRKRDLTTDTPYNTYTRPGLPPTPIALPGSASLMAALNPAKSDVLYFVSRGNGTSEFNNNLNDHNRAVNKYQR</sequence>
<dbReference type="PANTHER" id="PTHR30518">
    <property type="entry name" value="ENDOLYTIC MUREIN TRANSGLYCOSYLASE"/>
    <property type="match status" value="1"/>
</dbReference>
<evidence type="ECO:0000256" key="4">
    <source>
        <dbReference type="ARBA" id="ARBA00023136"/>
    </source>
</evidence>
<comment type="catalytic activity">
    <reaction evidence="7">
        <text>a peptidoglycan chain = a peptidoglycan chain with N-acetyl-1,6-anhydromuramyl-[peptide] at the reducing end + a peptidoglycan chain with N-acetylglucosamine at the non-reducing end.</text>
        <dbReference type="EC" id="4.2.2.29"/>
    </reaction>
</comment>
<evidence type="ECO:0000256" key="2">
    <source>
        <dbReference type="ARBA" id="ARBA00022692"/>
    </source>
</evidence>
<dbReference type="AlphaFoldDB" id="A0A0C1YPN6"/>
<keyword evidence="7" id="KW-0997">Cell inner membrane</keyword>
<dbReference type="NCBIfam" id="TIGR00247">
    <property type="entry name" value="endolytic transglycosylase MltG"/>
    <property type="match status" value="1"/>
</dbReference>
<protein>
    <recommendedName>
        <fullName evidence="7">Endolytic murein transglycosylase</fullName>
        <ecNumber evidence="7">4.2.2.29</ecNumber>
    </recommendedName>
    <alternativeName>
        <fullName evidence="7">Peptidoglycan lytic transglycosylase</fullName>
    </alternativeName>
    <alternativeName>
        <fullName evidence="7">Peptidoglycan polymerization terminase</fullName>
    </alternativeName>
</protein>
<dbReference type="InterPro" id="IPR003770">
    <property type="entry name" value="MLTG-like"/>
</dbReference>